<reference evidence="3" key="1">
    <citation type="submission" date="2013-01" db="EMBL/GenBank/DDBJ databases">
        <title>Draft Genome Sequence of a Mulberry Tree, Morus notabilis C.K. Schneid.</title>
        <authorList>
            <person name="He N."/>
            <person name="Zhao S."/>
        </authorList>
    </citation>
    <scope>NUCLEOTIDE SEQUENCE</scope>
</reference>
<keyword evidence="1" id="KW-0812">Transmembrane</keyword>
<dbReference type="OrthoDB" id="777403at2759"/>
<name>W9S9H7_9ROSA</name>
<proteinExistence type="predicted"/>
<dbReference type="PANTHER" id="PTHR33133:SF1">
    <property type="entry name" value="EXPRESSED PROTEIN-RELATED"/>
    <property type="match status" value="1"/>
</dbReference>
<dbReference type="STRING" id="981085.W9S9H7"/>
<gene>
    <name evidence="2" type="ORF">L484_023045</name>
</gene>
<feature type="transmembrane region" description="Helical" evidence="1">
    <location>
        <begin position="97"/>
        <end position="120"/>
    </location>
</feature>
<keyword evidence="1" id="KW-1133">Transmembrane helix</keyword>
<keyword evidence="1" id="KW-0472">Membrane</keyword>
<feature type="transmembrane region" description="Helical" evidence="1">
    <location>
        <begin position="177"/>
        <end position="210"/>
    </location>
</feature>
<evidence type="ECO:0000313" key="3">
    <source>
        <dbReference type="Proteomes" id="UP000030645"/>
    </source>
</evidence>
<evidence type="ECO:0000256" key="1">
    <source>
        <dbReference type="SAM" id="Phobius"/>
    </source>
</evidence>
<evidence type="ECO:0000313" key="2">
    <source>
        <dbReference type="EMBL" id="EXB94936.1"/>
    </source>
</evidence>
<feature type="transmembrane region" description="Helical" evidence="1">
    <location>
        <begin position="63"/>
        <end position="85"/>
    </location>
</feature>
<feature type="transmembrane region" description="Helical" evidence="1">
    <location>
        <begin position="231"/>
        <end position="247"/>
    </location>
</feature>
<dbReference type="KEGG" id="mnt:21405825"/>
<keyword evidence="3" id="KW-1185">Reference proteome</keyword>
<dbReference type="PANTHER" id="PTHR33133">
    <property type="entry name" value="OS08G0107100 PROTEIN-RELATED"/>
    <property type="match status" value="1"/>
</dbReference>
<dbReference type="AlphaFoldDB" id="W9S9H7"/>
<organism evidence="2 3">
    <name type="scientific">Morus notabilis</name>
    <dbReference type="NCBI Taxonomy" id="981085"/>
    <lineage>
        <taxon>Eukaryota</taxon>
        <taxon>Viridiplantae</taxon>
        <taxon>Streptophyta</taxon>
        <taxon>Embryophyta</taxon>
        <taxon>Tracheophyta</taxon>
        <taxon>Spermatophyta</taxon>
        <taxon>Magnoliopsida</taxon>
        <taxon>eudicotyledons</taxon>
        <taxon>Gunneridae</taxon>
        <taxon>Pentapetalae</taxon>
        <taxon>rosids</taxon>
        <taxon>fabids</taxon>
        <taxon>Rosales</taxon>
        <taxon>Moraceae</taxon>
        <taxon>Moreae</taxon>
        <taxon>Morus</taxon>
    </lineage>
</organism>
<accession>W9S9H7</accession>
<dbReference type="eggNOG" id="ENOG502S2UB">
    <property type="taxonomic scope" value="Eukaryota"/>
</dbReference>
<protein>
    <submittedName>
        <fullName evidence="2">Uncharacterized protein</fullName>
    </submittedName>
</protein>
<dbReference type="Proteomes" id="UP000030645">
    <property type="component" value="Unassembled WGS sequence"/>
</dbReference>
<feature type="transmembrane region" description="Helical" evidence="1">
    <location>
        <begin position="148"/>
        <end position="171"/>
    </location>
</feature>
<dbReference type="EMBL" id="KE345183">
    <property type="protein sequence ID" value="EXB94936.1"/>
    <property type="molecule type" value="Genomic_DNA"/>
</dbReference>
<sequence>MGSYNMILLAGLLETLREASKIFLRKGKLIPLITILSLFLSSIIFLSNFLSLKPLVFDFALKLTVLLVTNPAPGSSAFTNAIFALKEGLSTIVGVDWAFIIANSLTSLFFATAVIIASAAKYNGKETLHVKDLLFTVGQTWKRPFITLFYTALLDLGYALYAFAFVLPLVLISDREFSFFLFFTIVSIIISIFYLHLSVVWTLAIVVSVLEEKSGIEALGKAAQLLKGLKLRGFCLKLLFGTLYYVLLKLTILRMINKIYSTSISIVTALVFLNTAGLIKMYSLTAYTVFYYQCKKTHGEEEITHEMQGSNGYSLKASHTPLIPADIP</sequence>
<feature type="transmembrane region" description="Helical" evidence="1">
    <location>
        <begin position="259"/>
        <end position="279"/>
    </location>
</feature>
<feature type="transmembrane region" description="Helical" evidence="1">
    <location>
        <begin position="29"/>
        <end position="51"/>
    </location>
</feature>